<gene>
    <name evidence="2" type="ORF">FH759_03075</name>
</gene>
<reference evidence="2 3" key="1">
    <citation type="submission" date="2019-06" db="EMBL/GenBank/DDBJ databases">
        <title>Enrichment of Autotrophic Halophilic Microorganisms from Red Sea Brine Pool Using Microbial Electrosynthesis System.</title>
        <authorList>
            <person name="Alqahtani M.F."/>
            <person name="Bajracharya S."/>
            <person name="Katuri K.P."/>
            <person name="Ali M."/>
            <person name="Saikaly P.E."/>
        </authorList>
    </citation>
    <scope>NUCLEOTIDE SEQUENCE [LARGE SCALE GENOMIC DNA]</scope>
    <source>
        <strain evidence="2">MES6</strain>
    </source>
</reference>
<keyword evidence="1" id="KW-1133">Transmembrane helix</keyword>
<dbReference type="Proteomes" id="UP000483078">
    <property type="component" value="Unassembled WGS sequence"/>
</dbReference>
<keyword evidence="1" id="KW-0472">Membrane</keyword>
<dbReference type="RefSeq" id="WP_273248241.1">
    <property type="nucleotide sequence ID" value="NZ_VENJ01000004.1"/>
</dbReference>
<comment type="caution">
    <text evidence="2">The sequence shown here is derived from an EMBL/GenBank/DDBJ whole genome shotgun (WGS) entry which is preliminary data.</text>
</comment>
<name>A0A7C9HAP5_9RHOB</name>
<feature type="transmembrane region" description="Helical" evidence="1">
    <location>
        <begin position="34"/>
        <end position="53"/>
    </location>
</feature>
<dbReference type="AlphaFoldDB" id="A0A7C9HAP5"/>
<evidence type="ECO:0000256" key="1">
    <source>
        <dbReference type="SAM" id="Phobius"/>
    </source>
</evidence>
<accession>A0A7C9HAP5</accession>
<sequence length="76" mass="7946">MRKLVAIANVIAWSGFWAFGYLAITAEGLSERQLLIAAVLAGFGFLTGIVTYLKLSAPKGATSNNPATKAGTMQEG</sequence>
<protein>
    <submittedName>
        <fullName evidence="2">Uncharacterized protein</fullName>
    </submittedName>
</protein>
<evidence type="ECO:0000313" key="2">
    <source>
        <dbReference type="EMBL" id="MTJ03665.1"/>
    </source>
</evidence>
<proteinExistence type="predicted"/>
<organism evidence="2 3">
    <name type="scientific">Sediminimonas qiaohouensis</name>
    <dbReference type="NCBI Taxonomy" id="552061"/>
    <lineage>
        <taxon>Bacteria</taxon>
        <taxon>Pseudomonadati</taxon>
        <taxon>Pseudomonadota</taxon>
        <taxon>Alphaproteobacteria</taxon>
        <taxon>Rhodobacterales</taxon>
        <taxon>Roseobacteraceae</taxon>
        <taxon>Sediminimonas</taxon>
    </lineage>
</organism>
<dbReference type="EMBL" id="VENJ01000004">
    <property type="protein sequence ID" value="MTJ03665.1"/>
    <property type="molecule type" value="Genomic_DNA"/>
</dbReference>
<evidence type="ECO:0000313" key="3">
    <source>
        <dbReference type="Proteomes" id="UP000483078"/>
    </source>
</evidence>
<keyword evidence="1" id="KW-0812">Transmembrane</keyword>